<dbReference type="InterPro" id="IPR043519">
    <property type="entry name" value="NT_sf"/>
</dbReference>
<dbReference type="Pfam" id="PF10706">
    <property type="entry name" value="Aminoglyc_resit"/>
    <property type="match status" value="1"/>
</dbReference>
<dbReference type="OrthoDB" id="2678373at2"/>
<evidence type="ECO:0000313" key="1">
    <source>
        <dbReference type="EMBL" id="RED60465.1"/>
    </source>
</evidence>
<protein>
    <recommendedName>
        <fullName evidence="3">Nucleotidyltransferase AbiEii toxin of type IV toxin-antitoxin system</fullName>
    </recommendedName>
</protein>
<organism evidence="1 2">
    <name type="scientific">Cohnella lupini</name>
    <dbReference type="NCBI Taxonomy" id="1294267"/>
    <lineage>
        <taxon>Bacteria</taxon>
        <taxon>Bacillati</taxon>
        <taxon>Bacillota</taxon>
        <taxon>Bacilli</taxon>
        <taxon>Bacillales</taxon>
        <taxon>Paenibacillaceae</taxon>
        <taxon>Cohnella</taxon>
    </lineage>
</organism>
<dbReference type="AlphaFoldDB" id="A0A3D9IFK7"/>
<proteinExistence type="predicted"/>
<gene>
    <name evidence="1" type="ORF">DFP95_106257</name>
</gene>
<dbReference type="Proteomes" id="UP000256869">
    <property type="component" value="Unassembled WGS sequence"/>
</dbReference>
<dbReference type="Gene3D" id="3.30.460.40">
    <property type="match status" value="1"/>
</dbReference>
<evidence type="ECO:0000313" key="2">
    <source>
        <dbReference type="Proteomes" id="UP000256869"/>
    </source>
</evidence>
<name>A0A3D9IFK7_9BACL</name>
<dbReference type="InterPro" id="IPR019646">
    <property type="entry name" value="Aminoglyc_AdlTrfase"/>
</dbReference>
<sequence length="204" mass="22622">MRSDLPISALTRLAATLESGEGNWVVGGSTGLVLRGALLDRAPRDIDIYVDAKFVPVIHGLLSPFALDKPADSRTERYHSTLSHYELDGIVIELVGQFRVSALRSSYLTEVSSFLFPCGDKYEVEGRRIPVVPLGHELLFNLLRERRDRVEAVGRLIAADPAKHLPILRALIKRNRLAETFLTEVSKIAAFSLSKSETGRMEPT</sequence>
<reference evidence="1 2" key="1">
    <citation type="submission" date="2018-07" db="EMBL/GenBank/DDBJ databases">
        <title>Genomic Encyclopedia of Type Strains, Phase III (KMG-III): the genomes of soil and plant-associated and newly described type strains.</title>
        <authorList>
            <person name="Whitman W."/>
        </authorList>
    </citation>
    <scope>NUCLEOTIDE SEQUENCE [LARGE SCALE GENOMIC DNA]</scope>
    <source>
        <strain evidence="1 2">CECT 8236</strain>
    </source>
</reference>
<dbReference type="SUPFAM" id="SSF81301">
    <property type="entry name" value="Nucleotidyltransferase"/>
    <property type="match status" value="1"/>
</dbReference>
<comment type="caution">
    <text evidence="1">The sequence shown here is derived from an EMBL/GenBank/DDBJ whole genome shotgun (WGS) entry which is preliminary data.</text>
</comment>
<keyword evidence="2" id="KW-1185">Reference proteome</keyword>
<accession>A0A3D9IFK7</accession>
<evidence type="ECO:0008006" key="3">
    <source>
        <dbReference type="Google" id="ProtNLM"/>
    </source>
</evidence>
<dbReference type="EMBL" id="QRDY01000006">
    <property type="protein sequence ID" value="RED60465.1"/>
    <property type="molecule type" value="Genomic_DNA"/>
</dbReference>
<dbReference type="RefSeq" id="WP_115993170.1">
    <property type="nucleotide sequence ID" value="NZ_QRDY01000006.1"/>
</dbReference>